<feature type="domain" description="Solute-binding protein family 3/N-terminal" evidence="6">
    <location>
        <begin position="24"/>
        <end position="248"/>
    </location>
</feature>
<evidence type="ECO:0000256" key="1">
    <source>
        <dbReference type="ARBA" id="ARBA00004196"/>
    </source>
</evidence>
<dbReference type="PROSITE" id="PS01039">
    <property type="entry name" value="SBP_BACTERIAL_3"/>
    <property type="match status" value="1"/>
</dbReference>
<feature type="domain" description="Ionotropic glutamate receptor C-terminal" evidence="7">
    <location>
        <begin position="24"/>
        <end position="247"/>
    </location>
</feature>
<dbReference type="SUPFAM" id="SSF53850">
    <property type="entry name" value="Periplasmic binding protein-like II"/>
    <property type="match status" value="1"/>
</dbReference>
<dbReference type="PANTHER" id="PTHR35936">
    <property type="entry name" value="MEMBRANE-BOUND LYTIC MUREIN TRANSGLYCOSYLASE F"/>
    <property type="match status" value="1"/>
</dbReference>
<evidence type="ECO:0000313" key="8">
    <source>
        <dbReference type="EMBL" id="KTD74754.1"/>
    </source>
</evidence>
<dbReference type="Gene3D" id="3.40.190.10">
    <property type="entry name" value="Periplasmic binding protein-like II"/>
    <property type="match status" value="2"/>
</dbReference>
<dbReference type="PATRIC" id="fig|66969.6.peg.3026"/>
<evidence type="ECO:0000256" key="2">
    <source>
        <dbReference type="ARBA" id="ARBA00010333"/>
    </source>
</evidence>
<evidence type="ECO:0000256" key="3">
    <source>
        <dbReference type="ARBA" id="ARBA00022729"/>
    </source>
</evidence>
<dbReference type="GO" id="GO:0030313">
    <property type="term" value="C:cell envelope"/>
    <property type="evidence" value="ECO:0007669"/>
    <property type="project" value="UniProtKB-SubCell"/>
</dbReference>
<dbReference type="Pfam" id="PF00497">
    <property type="entry name" value="SBP_bac_3"/>
    <property type="match status" value="1"/>
</dbReference>
<feature type="signal peptide" evidence="5">
    <location>
        <begin position="1"/>
        <end position="20"/>
    </location>
</feature>
<dbReference type="Proteomes" id="UP000054729">
    <property type="component" value="Unassembled WGS sequence"/>
</dbReference>
<evidence type="ECO:0000259" key="7">
    <source>
        <dbReference type="SMART" id="SM00079"/>
    </source>
</evidence>
<evidence type="ECO:0000259" key="6">
    <source>
        <dbReference type="SMART" id="SM00062"/>
    </source>
</evidence>
<protein>
    <submittedName>
        <fullName evidence="8">Arginine ABC transporter substrate-binding protein</fullName>
    </submittedName>
</protein>
<comment type="caution">
    <text evidence="8">The sequence shown here is derived from an EMBL/GenBank/DDBJ whole genome shotgun (WGS) entry which is preliminary data.</text>
</comment>
<dbReference type="STRING" id="66969.Lwal_2795"/>
<dbReference type="SMART" id="SM00062">
    <property type="entry name" value="PBPb"/>
    <property type="match status" value="1"/>
</dbReference>
<comment type="similarity">
    <text evidence="2 4">Belongs to the bacterial solute-binding protein 3 family.</text>
</comment>
<dbReference type="OrthoDB" id="9768183at2"/>
<name>A0A0W1A059_9GAMM</name>
<dbReference type="InterPro" id="IPR001320">
    <property type="entry name" value="Iontro_rcpt_C"/>
</dbReference>
<dbReference type="EMBL" id="LNZB01000060">
    <property type="protein sequence ID" value="KTD74754.1"/>
    <property type="molecule type" value="Genomic_DNA"/>
</dbReference>
<accession>A0A0W1A059</accession>
<organism evidence="8 9">
    <name type="scientific">Legionella waltersii</name>
    <dbReference type="NCBI Taxonomy" id="66969"/>
    <lineage>
        <taxon>Bacteria</taxon>
        <taxon>Pseudomonadati</taxon>
        <taxon>Pseudomonadota</taxon>
        <taxon>Gammaproteobacteria</taxon>
        <taxon>Legionellales</taxon>
        <taxon>Legionellaceae</taxon>
        <taxon>Legionella</taxon>
    </lineage>
</organism>
<sequence>MRFIKGLLLTLLISISTLYAQNEPLTIGTTNFNPPFVMRTANNELFGFDIDMMINVCKIMNRKCNFEILRFEELLPAVASKRIDMAVGSITITAERANIVAFSLPYLLSYSRFLTLQSTADKTPFSLEALNNKRFGIASKTVFSAQIKDMGIANPTIVEFDKYESMLEALRDNSIDFILMDSPSAVYWAANSGNSFKTYGNAFMYGYGFGVAVNRENTALLSQLNQALLKFQNSDSYKQAYQKYLSSF</sequence>
<evidence type="ECO:0000313" key="9">
    <source>
        <dbReference type="Proteomes" id="UP000054729"/>
    </source>
</evidence>
<dbReference type="GO" id="GO:0016020">
    <property type="term" value="C:membrane"/>
    <property type="evidence" value="ECO:0007669"/>
    <property type="project" value="InterPro"/>
</dbReference>
<feature type="chain" id="PRO_5006919253" evidence="5">
    <location>
        <begin position="21"/>
        <end position="248"/>
    </location>
</feature>
<dbReference type="PANTHER" id="PTHR35936:SF17">
    <property type="entry name" value="ARGININE-BINDING EXTRACELLULAR PROTEIN ARTP"/>
    <property type="match status" value="1"/>
</dbReference>
<gene>
    <name evidence="8" type="ORF">Lwal_2795</name>
</gene>
<keyword evidence="9" id="KW-1185">Reference proteome</keyword>
<dbReference type="SMART" id="SM00079">
    <property type="entry name" value="PBPe"/>
    <property type="match status" value="1"/>
</dbReference>
<dbReference type="AlphaFoldDB" id="A0A0W1A059"/>
<comment type="subcellular location">
    <subcellularLocation>
        <location evidence="1">Cell envelope</location>
    </subcellularLocation>
</comment>
<dbReference type="CDD" id="cd13622">
    <property type="entry name" value="PBP2_Arg_3"/>
    <property type="match status" value="1"/>
</dbReference>
<keyword evidence="3 5" id="KW-0732">Signal</keyword>
<dbReference type="GO" id="GO:0015276">
    <property type="term" value="F:ligand-gated monoatomic ion channel activity"/>
    <property type="evidence" value="ECO:0007669"/>
    <property type="project" value="InterPro"/>
</dbReference>
<reference evidence="8 9" key="1">
    <citation type="submission" date="2015-11" db="EMBL/GenBank/DDBJ databases">
        <title>Genomic analysis of 38 Legionella species identifies large and diverse effector repertoires.</title>
        <authorList>
            <person name="Burstein D."/>
            <person name="Amaro F."/>
            <person name="Zusman T."/>
            <person name="Lifshitz Z."/>
            <person name="Cohen O."/>
            <person name="Gilbert J.A."/>
            <person name="Pupko T."/>
            <person name="Shuman H.A."/>
            <person name="Segal G."/>
        </authorList>
    </citation>
    <scope>NUCLEOTIDE SEQUENCE [LARGE SCALE GENOMIC DNA]</scope>
    <source>
        <strain evidence="8 9">ATCC 51914</strain>
    </source>
</reference>
<dbReference type="RefSeq" id="WP_058481414.1">
    <property type="nucleotide sequence ID" value="NZ_CAAAIQ010000012.1"/>
</dbReference>
<dbReference type="InterPro" id="IPR018313">
    <property type="entry name" value="SBP_3_CS"/>
</dbReference>
<proteinExistence type="inferred from homology"/>
<evidence type="ECO:0000256" key="4">
    <source>
        <dbReference type="RuleBase" id="RU003744"/>
    </source>
</evidence>
<evidence type="ECO:0000256" key="5">
    <source>
        <dbReference type="SAM" id="SignalP"/>
    </source>
</evidence>
<dbReference type="InterPro" id="IPR001638">
    <property type="entry name" value="Solute-binding_3/MltF_N"/>
</dbReference>